<dbReference type="InterPro" id="IPR008254">
    <property type="entry name" value="Flavodoxin/NO_synth"/>
</dbReference>
<dbReference type="PANTHER" id="PTHR30546">
    <property type="entry name" value="FLAVODOXIN-RELATED PROTEIN WRBA-RELATED"/>
    <property type="match status" value="1"/>
</dbReference>
<name>A0A1Y1W436_9FUNG</name>
<evidence type="ECO:0000259" key="2">
    <source>
        <dbReference type="PROSITE" id="PS50902"/>
    </source>
</evidence>
<dbReference type="NCBIfam" id="TIGR01755">
    <property type="entry name" value="flav_wrbA"/>
    <property type="match status" value="1"/>
</dbReference>
<dbReference type="InterPro" id="IPR005025">
    <property type="entry name" value="FMN_Rdtase-like_dom"/>
</dbReference>
<dbReference type="GO" id="GO:0003955">
    <property type="term" value="F:NAD(P)H dehydrogenase (quinone) activity"/>
    <property type="evidence" value="ECO:0007669"/>
    <property type="project" value="InterPro"/>
</dbReference>
<evidence type="ECO:0000313" key="4">
    <source>
        <dbReference type="Proteomes" id="UP000193922"/>
    </source>
</evidence>
<dbReference type="Proteomes" id="UP000193922">
    <property type="component" value="Unassembled WGS sequence"/>
</dbReference>
<dbReference type="EMBL" id="MCFD01000010">
    <property type="protein sequence ID" value="ORX68333.1"/>
    <property type="molecule type" value="Genomic_DNA"/>
</dbReference>
<dbReference type="SUPFAM" id="SSF52218">
    <property type="entry name" value="Flavoproteins"/>
    <property type="match status" value="1"/>
</dbReference>
<organism evidence="3 4">
    <name type="scientific">Linderina pennispora</name>
    <dbReference type="NCBI Taxonomy" id="61395"/>
    <lineage>
        <taxon>Eukaryota</taxon>
        <taxon>Fungi</taxon>
        <taxon>Fungi incertae sedis</taxon>
        <taxon>Zoopagomycota</taxon>
        <taxon>Kickxellomycotina</taxon>
        <taxon>Kickxellomycetes</taxon>
        <taxon>Kickxellales</taxon>
        <taxon>Kickxellaceae</taxon>
        <taxon>Linderina</taxon>
    </lineage>
</organism>
<dbReference type="PANTHER" id="PTHR30546:SF23">
    <property type="entry name" value="FLAVOPROTEIN-LIKE PROTEIN YCP4-RELATED"/>
    <property type="match status" value="1"/>
</dbReference>
<dbReference type="STRING" id="61395.A0A1Y1W436"/>
<protein>
    <submittedName>
        <fullName evidence="3">Flavo protein WrbA</fullName>
    </submittedName>
</protein>
<dbReference type="OrthoDB" id="504689at2759"/>
<dbReference type="AlphaFoldDB" id="A0A1Y1W436"/>
<dbReference type="NCBIfam" id="NF002999">
    <property type="entry name" value="PRK03767.1"/>
    <property type="match status" value="1"/>
</dbReference>
<comment type="caution">
    <text evidence="3">The sequence shown here is derived from an EMBL/GenBank/DDBJ whole genome shotgun (WGS) entry which is preliminary data.</text>
</comment>
<dbReference type="GO" id="GO:0010181">
    <property type="term" value="F:FMN binding"/>
    <property type="evidence" value="ECO:0007669"/>
    <property type="project" value="InterPro"/>
</dbReference>
<dbReference type="FunFam" id="3.40.50.360:FF:000001">
    <property type="entry name" value="NAD(P)H dehydrogenase (Quinone) FQR1-like"/>
    <property type="match status" value="1"/>
</dbReference>
<dbReference type="GO" id="GO:0016020">
    <property type="term" value="C:membrane"/>
    <property type="evidence" value="ECO:0007669"/>
    <property type="project" value="TreeGrafter"/>
</dbReference>
<reference evidence="3 4" key="1">
    <citation type="submission" date="2016-07" db="EMBL/GenBank/DDBJ databases">
        <title>Pervasive Adenine N6-methylation of Active Genes in Fungi.</title>
        <authorList>
            <consortium name="DOE Joint Genome Institute"/>
            <person name="Mondo S.J."/>
            <person name="Dannebaum R.O."/>
            <person name="Kuo R.C."/>
            <person name="Labutti K."/>
            <person name="Haridas S."/>
            <person name="Kuo A."/>
            <person name="Salamov A."/>
            <person name="Ahrendt S.R."/>
            <person name="Lipzen A."/>
            <person name="Sullivan W."/>
            <person name="Andreopoulos W.B."/>
            <person name="Clum A."/>
            <person name="Lindquist E."/>
            <person name="Daum C."/>
            <person name="Ramamoorthy G.K."/>
            <person name="Gryganskyi A."/>
            <person name="Culley D."/>
            <person name="Magnuson J.K."/>
            <person name="James T.Y."/>
            <person name="O'Malley M.A."/>
            <person name="Stajich J.E."/>
            <person name="Spatafora J.W."/>
            <person name="Visel A."/>
            <person name="Grigoriev I.V."/>
        </authorList>
    </citation>
    <scope>NUCLEOTIDE SEQUENCE [LARGE SCALE GENOMIC DNA]</scope>
    <source>
        <strain evidence="3 4">ATCC 12442</strain>
    </source>
</reference>
<dbReference type="InterPro" id="IPR010089">
    <property type="entry name" value="Flavoprotein_WrbA-like"/>
</dbReference>
<accession>A0A1Y1W436</accession>
<comment type="similarity">
    <text evidence="1">Belongs to the WrbA family.</text>
</comment>
<dbReference type="GeneID" id="63807719"/>
<proteinExistence type="inferred from homology"/>
<dbReference type="PROSITE" id="PS50902">
    <property type="entry name" value="FLAVODOXIN_LIKE"/>
    <property type="match status" value="1"/>
</dbReference>
<dbReference type="RefSeq" id="XP_040742147.1">
    <property type="nucleotide sequence ID" value="XM_040891071.1"/>
</dbReference>
<feature type="domain" description="Flavodoxin-like" evidence="2">
    <location>
        <begin position="6"/>
        <end position="193"/>
    </location>
</feature>
<dbReference type="Pfam" id="PF03358">
    <property type="entry name" value="FMN_red"/>
    <property type="match status" value="1"/>
</dbReference>
<evidence type="ECO:0000256" key="1">
    <source>
        <dbReference type="ARBA" id="ARBA00006961"/>
    </source>
</evidence>
<gene>
    <name evidence="3" type="ORF">DL89DRAFT_31670</name>
</gene>
<dbReference type="InterPro" id="IPR029039">
    <property type="entry name" value="Flavoprotein-like_sf"/>
</dbReference>
<dbReference type="Gene3D" id="3.40.50.360">
    <property type="match status" value="1"/>
</dbReference>
<evidence type="ECO:0000313" key="3">
    <source>
        <dbReference type="EMBL" id="ORX68333.1"/>
    </source>
</evidence>
<sequence>MALPKVFIIYYSTYGHVRKLSESIKQGLDNTGLVTTEIYQVAETLSDEILGKMGAPPKADHPVITAAKLAEADGFLFGIPTRYGTAAAQIKSFFDSTGQLWAKGALQGKAGGFFFSTASQHGGQETTAMTFLPNFAHHGIIYVPLGYKNPNLHINTEVVGGSPWGAGTVANGDGSRQPSELELEIAVTQGEEFAKVIAKLAA</sequence>
<keyword evidence="4" id="KW-1185">Reference proteome</keyword>